<dbReference type="RefSeq" id="WP_129693709.1">
    <property type="nucleotide sequence ID" value="NZ_LR215039.1"/>
</dbReference>
<reference evidence="1 2" key="1">
    <citation type="submission" date="2019-01" db="EMBL/GenBank/DDBJ databases">
        <authorList>
            <consortium name="Pathogen Informatics"/>
        </authorList>
    </citation>
    <scope>NUCLEOTIDE SEQUENCE [LARGE SCALE GENOMIC DNA]</scope>
    <source>
        <strain evidence="1 2">NCTC10179</strain>
    </source>
</reference>
<sequence>MKNKLFNVYSAKRKDQQDPKYFLTLFEIDDKIFFVEIVKNLNALNEQDLQNTISVFSNSKMSNLYCDLNAVYMSNQEEFSQFSKDANKELLLNNVDDIFKLSVLTKINEVIKSNDNKVNLVYLKADYRNLEISNKKEPEVSM</sequence>
<name>A0A449B5P7_9BACT</name>
<proteinExistence type="predicted"/>
<evidence type="ECO:0000313" key="1">
    <source>
        <dbReference type="EMBL" id="VEU75848.1"/>
    </source>
</evidence>
<evidence type="ECO:0000313" key="2">
    <source>
        <dbReference type="Proteomes" id="UP000289497"/>
    </source>
</evidence>
<dbReference type="EMBL" id="LR215039">
    <property type="protein sequence ID" value="VEU75848.1"/>
    <property type="molecule type" value="Genomic_DNA"/>
</dbReference>
<dbReference type="KEGG" id="mcou:NCTC10179_00004"/>
<dbReference type="Proteomes" id="UP000289497">
    <property type="component" value="Chromosome"/>
</dbReference>
<gene>
    <name evidence="1" type="ORF">NCTC10179_00004</name>
</gene>
<accession>A0A449B5P7</accession>
<dbReference type="OrthoDB" id="403144at2"/>
<organism evidence="1 2">
    <name type="scientific">Mycoplasmopsis columboralis</name>
    <dbReference type="NCBI Taxonomy" id="171282"/>
    <lineage>
        <taxon>Bacteria</taxon>
        <taxon>Bacillati</taxon>
        <taxon>Mycoplasmatota</taxon>
        <taxon>Mycoplasmoidales</taxon>
        <taxon>Metamycoplasmataceae</taxon>
        <taxon>Mycoplasmopsis</taxon>
    </lineage>
</organism>
<dbReference type="AlphaFoldDB" id="A0A449B5P7"/>
<protein>
    <submittedName>
        <fullName evidence="1">Uncharacterized protein</fullName>
    </submittedName>
</protein>
<keyword evidence="2" id="KW-1185">Reference proteome</keyword>